<accession>A0A3G3IJL8</accession>
<dbReference type="OMA" id="PEHRFND"/>
<gene>
    <name evidence="1" type="ORF">BKD89_07760</name>
</gene>
<evidence type="ECO:0000313" key="1">
    <source>
        <dbReference type="EMBL" id="AYQ55682.1"/>
    </source>
</evidence>
<dbReference type="AlphaFoldDB" id="A0A3G3IJL8"/>
<organism evidence="1 2">
    <name type="scientific">Methanomethylophilus alvi</name>
    <dbReference type="NCBI Taxonomy" id="1291540"/>
    <lineage>
        <taxon>Archaea</taxon>
        <taxon>Methanobacteriati</taxon>
        <taxon>Thermoplasmatota</taxon>
        <taxon>Thermoplasmata</taxon>
        <taxon>Methanomassiliicoccales</taxon>
        <taxon>Methanomethylophilaceae</taxon>
        <taxon>Methanomethylophilus</taxon>
    </lineage>
</organism>
<protein>
    <submittedName>
        <fullName evidence="1">Uncharacterized protein</fullName>
    </submittedName>
</protein>
<reference evidence="1 2" key="1">
    <citation type="submission" date="2016-10" db="EMBL/GenBank/DDBJ databases">
        <title>Complete genome of the TMA-utilizing, human hosted archaeon Methanomethylophilus alvus Gen. nov, sp. nov., strain Mx-05, derived from a pure culture.</title>
        <authorList>
            <person name="Brugere J.-F."/>
            <person name="Ben Hania W."/>
            <person name="Chaudhary P.P."/>
            <person name="Gaci N."/>
            <person name="Borrel G."/>
            <person name="Cao Van Tuat L."/>
            <person name="Fardeau M.-L."/>
            <person name="Harris H.M.B."/>
            <person name="O'Toole P.W."/>
            <person name="Ollivier B."/>
        </authorList>
    </citation>
    <scope>NUCLEOTIDE SEQUENCE [LARGE SCALE GENOMIC DNA]</scope>
    <source>
        <strain evidence="1 2">Mx-05</strain>
    </source>
</reference>
<dbReference type="InterPro" id="IPR019660">
    <property type="entry name" value="Put_sensory_transdc_reg_YbjN"/>
</dbReference>
<proteinExistence type="predicted"/>
<dbReference type="Pfam" id="PF10722">
    <property type="entry name" value="YbjN"/>
    <property type="match status" value="1"/>
</dbReference>
<sequence>MFGAKKKTAGSRPDKVYKDVCSAFDSKDIKYNRDEEKFMVYSTFKGDDLPIKLTISVNEEMPILCFDALLDFQAPAGSYSAIMGGLNEINSTLHFGAFVLDPESGRVIYRYHHMFAEYLPSKDVILSITKMVVDIVDANDGNLKKLIPEHTSFKDPMFN</sequence>
<dbReference type="GeneID" id="41322349"/>
<dbReference type="Proteomes" id="UP000273278">
    <property type="component" value="Chromosome"/>
</dbReference>
<evidence type="ECO:0000313" key="2">
    <source>
        <dbReference type="Proteomes" id="UP000273278"/>
    </source>
</evidence>
<dbReference type="EMBL" id="CP017686">
    <property type="protein sequence ID" value="AYQ55682.1"/>
    <property type="molecule type" value="Genomic_DNA"/>
</dbReference>
<name>A0A3G3IJL8_9ARCH</name>
<dbReference type="RefSeq" id="WP_015505463.1">
    <property type="nucleotide sequence ID" value="NZ_CAYARL010000009.1"/>
</dbReference>